<accession>A0A3N1CTM4</accession>
<dbReference type="OrthoDB" id="4557078at2"/>
<gene>
    <name evidence="1" type="ORF">EDD29_1550</name>
</gene>
<dbReference type="Proteomes" id="UP000272400">
    <property type="component" value="Unassembled WGS sequence"/>
</dbReference>
<dbReference type="RefSeq" id="WP_123663639.1">
    <property type="nucleotide sequence ID" value="NZ_RJKE01000001.1"/>
</dbReference>
<dbReference type="SUPFAM" id="SSF51182">
    <property type="entry name" value="RmlC-like cupins"/>
    <property type="match status" value="1"/>
</dbReference>
<proteinExistence type="predicted"/>
<evidence type="ECO:0008006" key="3">
    <source>
        <dbReference type="Google" id="ProtNLM"/>
    </source>
</evidence>
<reference evidence="1 2" key="1">
    <citation type="submission" date="2018-11" db="EMBL/GenBank/DDBJ databases">
        <title>Sequencing the genomes of 1000 actinobacteria strains.</title>
        <authorList>
            <person name="Klenk H.-P."/>
        </authorList>
    </citation>
    <scope>NUCLEOTIDE SEQUENCE [LARGE SCALE GENOMIC DNA]</scope>
    <source>
        <strain evidence="1 2">DSM 44254</strain>
    </source>
</reference>
<keyword evidence="2" id="KW-1185">Reference proteome</keyword>
<name>A0A3N1CTM4_9ACTN</name>
<dbReference type="AlphaFoldDB" id="A0A3N1CTM4"/>
<dbReference type="InterPro" id="IPR011051">
    <property type="entry name" value="RmlC_Cupin_sf"/>
</dbReference>
<evidence type="ECO:0000313" key="1">
    <source>
        <dbReference type="EMBL" id="ROO84038.1"/>
    </source>
</evidence>
<evidence type="ECO:0000313" key="2">
    <source>
        <dbReference type="Proteomes" id="UP000272400"/>
    </source>
</evidence>
<comment type="caution">
    <text evidence="1">The sequence shown here is derived from an EMBL/GenBank/DDBJ whole genome shotgun (WGS) entry which is preliminary data.</text>
</comment>
<protein>
    <recommendedName>
        <fullName evidence="3">Cysteine dioxygenase type I</fullName>
    </recommendedName>
</protein>
<sequence length="212" mass="22835">MRYAELHRLCSAGPAPEVARWAHETLTEASAGRIEGVLHPLGFLCLPVERHSGTGVCLHLWSPELPPAPSTTSLWHCHSWELLSLLLYGGLRNTLATLADGPDLRVFRVVSAPDGDTLEATDRTVRAVPSDGGTFTRGAVYRLPAGSFHRTEVTGETATVALGADRTGAHDLTLGAPGLRSHRVRRRRGDPRQTARLARRAADLLLANGAHP</sequence>
<dbReference type="EMBL" id="RJKE01000001">
    <property type="protein sequence ID" value="ROO84038.1"/>
    <property type="molecule type" value="Genomic_DNA"/>
</dbReference>
<organism evidence="1 2">
    <name type="scientific">Actinocorallia herbida</name>
    <dbReference type="NCBI Taxonomy" id="58109"/>
    <lineage>
        <taxon>Bacteria</taxon>
        <taxon>Bacillati</taxon>
        <taxon>Actinomycetota</taxon>
        <taxon>Actinomycetes</taxon>
        <taxon>Streptosporangiales</taxon>
        <taxon>Thermomonosporaceae</taxon>
        <taxon>Actinocorallia</taxon>
    </lineage>
</organism>